<dbReference type="Pfam" id="PF03083">
    <property type="entry name" value="MtN3_slv"/>
    <property type="match status" value="2"/>
</dbReference>
<dbReference type="PANTHER" id="PTHR10791">
    <property type="entry name" value="RAG1-ACTIVATING PROTEIN 1"/>
    <property type="match status" value="1"/>
</dbReference>
<reference evidence="11" key="1">
    <citation type="submission" date="2018-06" db="EMBL/GenBank/DDBJ databases">
        <title>Sweet uniporter gene family expression pattern in the pitcher development in the carnivorous plant Nepenthes sp.</title>
        <authorList>
            <person name="Filyushin M.A."/>
            <person name="Kochieva E.Z."/>
            <person name="Shchennikova A.V."/>
            <person name="Beletsky A.V."/>
            <person name="Mardanov A.V."/>
            <person name="Ravin N.V."/>
            <person name="Skryabin K.G."/>
        </authorList>
    </citation>
    <scope>NUCLEOTIDE SEQUENCE</scope>
    <source>
        <tissue evidence="11">Pitchers</tissue>
    </source>
</reference>
<comment type="similarity">
    <text evidence="2 10">Belongs to the SWEET sugar transporter family.</text>
</comment>
<keyword evidence="6 10" id="KW-0812">Transmembrane</keyword>
<keyword evidence="8 10" id="KW-1133">Transmembrane helix</keyword>
<name>A0A482JPM8_9CARY</name>
<keyword evidence="3 10" id="KW-0813">Transport</keyword>
<dbReference type="EMBL" id="MH544222">
    <property type="protein sequence ID" value="QBP37014.1"/>
    <property type="molecule type" value="mRNA"/>
</dbReference>
<evidence type="ECO:0000256" key="5">
    <source>
        <dbReference type="ARBA" id="ARBA00022597"/>
    </source>
</evidence>
<accession>A0A482JPM8</accession>
<organism evidence="11">
    <name type="scientific">Nepenthes sp. MF-2019</name>
    <dbReference type="NCBI Taxonomy" id="2518353"/>
    <lineage>
        <taxon>Eukaryota</taxon>
        <taxon>Viridiplantae</taxon>
        <taxon>Streptophyta</taxon>
        <taxon>Embryophyta</taxon>
        <taxon>Tracheophyta</taxon>
        <taxon>Spermatophyta</taxon>
        <taxon>Magnoliopsida</taxon>
        <taxon>eudicotyledons</taxon>
        <taxon>Gunneridae</taxon>
        <taxon>Pentapetalae</taxon>
        <taxon>Caryophyllales</taxon>
        <taxon>Nepenthaceae</taxon>
        <taxon>Nepenthes</taxon>
    </lineage>
</organism>
<sequence>MASFMSFIHHLPWVTIFGLLGNVISMMMCLSPAPTFYRIYKKKSTEGYQCVPYVVTLFSGMLWIFYAFYDPNSTFILTINSFTVFLESVYIVIFLFYGTKEARITAIKLILLINVAGFGAVAFVVLVIAKSNQMRLKIMGWICLIFAACVFVAPLAVMRQVIRTKSVEYMPFLLSLFLTLNAITWFFYGLIKHDYYVALPNVAGFIFSLAQMVLYAIYRKSKETVTDEDPKEKKLTELTSDQVIDVENPQPQPVKAAANGGAE</sequence>
<evidence type="ECO:0000256" key="1">
    <source>
        <dbReference type="ARBA" id="ARBA00004651"/>
    </source>
</evidence>
<dbReference type="InterPro" id="IPR047664">
    <property type="entry name" value="SWEET"/>
</dbReference>
<keyword evidence="4" id="KW-1003">Cell membrane</keyword>
<evidence type="ECO:0000256" key="10">
    <source>
        <dbReference type="RuleBase" id="RU910715"/>
    </source>
</evidence>
<evidence type="ECO:0000256" key="6">
    <source>
        <dbReference type="ARBA" id="ARBA00022692"/>
    </source>
</evidence>
<keyword evidence="7" id="KW-0677">Repeat</keyword>
<dbReference type="FunFam" id="1.20.1280.290:FF:000003">
    <property type="entry name" value="Bidirectional sugar transporter SWEET"/>
    <property type="match status" value="1"/>
</dbReference>
<comment type="function">
    <text evidence="10">Mediates both low-affinity uptake and efflux of sugar across the membrane.</text>
</comment>
<dbReference type="GO" id="GO:0051119">
    <property type="term" value="F:sugar transmembrane transporter activity"/>
    <property type="evidence" value="ECO:0007669"/>
    <property type="project" value="InterPro"/>
</dbReference>
<dbReference type="FunFam" id="1.20.1280.290:FF:000001">
    <property type="entry name" value="Bidirectional sugar transporter SWEET"/>
    <property type="match status" value="1"/>
</dbReference>
<evidence type="ECO:0000256" key="9">
    <source>
        <dbReference type="ARBA" id="ARBA00023136"/>
    </source>
</evidence>
<evidence type="ECO:0000313" key="11">
    <source>
        <dbReference type="EMBL" id="QBP37014.1"/>
    </source>
</evidence>
<evidence type="ECO:0000256" key="3">
    <source>
        <dbReference type="ARBA" id="ARBA00022448"/>
    </source>
</evidence>
<feature type="transmembrane region" description="Helical" evidence="10">
    <location>
        <begin position="12"/>
        <end position="30"/>
    </location>
</feature>
<evidence type="ECO:0000256" key="7">
    <source>
        <dbReference type="ARBA" id="ARBA00022737"/>
    </source>
</evidence>
<proteinExistence type="evidence at transcript level"/>
<feature type="transmembrane region" description="Helical" evidence="10">
    <location>
        <begin position="138"/>
        <end position="157"/>
    </location>
</feature>
<protein>
    <recommendedName>
        <fullName evidence="10">Bidirectional sugar transporter SWEET</fullName>
    </recommendedName>
</protein>
<dbReference type="GO" id="GO:0005886">
    <property type="term" value="C:plasma membrane"/>
    <property type="evidence" value="ECO:0007669"/>
    <property type="project" value="UniProtKB-SubCell"/>
</dbReference>
<keyword evidence="5 10" id="KW-0762">Sugar transport</keyword>
<evidence type="ECO:0000256" key="8">
    <source>
        <dbReference type="ARBA" id="ARBA00022989"/>
    </source>
</evidence>
<comment type="subcellular location">
    <subcellularLocation>
        <location evidence="1 10">Cell membrane</location>
        <topology evidence="1 10">Multi-pass membrane protein</topology>
    </subcellularLocation>
</comment>
<evidence type="ECO:0000256" key="4">
    <source>
        <dbReference type="ARBA" id="ARBA00022475"/>
    </source>
</evidence>
<feature type="transmembrane region" description="Helical" evidence="10">
    <location>
        <begin position="50"/>
        <end position="69"/>
    </location>
</feature>
<gene>
    <name evidence="11" type="primary">WEET12a</name>
</gene>
<dbReference type="InterPro" id="IPR004316">
    <property type="entry name" value="SWEET_rpt"/>
</dbReference>
<dbReference type="Gene3D" id="1.20.1280.290">
    <property type="match status" value="2"/>
</dbReference>
<evidence type="ECO:0000256" key="2">
    <source>
        <dbReference type="ARBA" id="ARBA00007809"/>
    </source>
</evidence>
<feature type="transmembrane region" description="Helical" evidence="10">
    <location>
        <begin position="75"/>
        <end position="97"/>
    </location>
</feature>
<dbReference type="PANTHER" id="PTHR10791:SF165">
    <property type="entry name" value="BIDIRECTIONAL SUGAR TRANSPORTER SWEET10"/>
    <property type="match status" value="1"/>
</dbReference>
<dbReference type="AlphaFoldDB" id="A0A482JPM8"/>
<keyword evidence="9 10" id="KW-0472">Membrane</keyword>
<feature type="transmembrane region" description="Helical" evidence="10">
    <location>
        <begin position="109"/>
        <end position="132"/>
    </location>
</feature>
<feature type="transmembrane region" description="Helical" evidence="10">
    <location>
        <begin position="169"/>
        <end position="191"/>
    </location>
</feature>
<feature type="transmembrane region" description="Helical" evidence="10">
    <location>
        <begin position="197"/>
        <end position="218"/>
    </location>
</feature>